<sequence length="397" mass="43145">MKPLRIVIGADTYAPDVNGLSRFSSRLAAGLVERGHEVHVVAPSPDGPSGVREEDGVIVHTVKSHRWFSHPDFRVAWPWTTRPRTARLFAEIAPDVLHVQGHFPVGRGLVHAARAAGTPIVATNHFMPENLVGHARVPKFMQKPVTKLGWWDMHLIYRHADVVTAPTPRAVELLEKATGMTGSLAVSCGIDVAKYRAVEPAHPGPDRDAPLRVLFVGRMDQEKRVDELLRAFAALPAGTRAELEIIGEGVMREEWTGLAAELGIGARTHFRGFVDEDELVAAYRRASVFCMPGIAELQSLVTLEAMAAGTPVVAANAMALPHLVRPGRNGWLYTPGDVPELTTRLAALVGDADMRRRMGAASRELVASHELGATLSTFEGIYERLLGRREAGAVRAA</sequence>
<dbReference type="InterPro" id="IPR028098">
    <property type="entry name" value="Glyco_trans_4-like_N"/>
</dbReference>
<dbReference type="Pfam" id="PF13439">
    <property type="entry name" value="Glyco_transf_4"/>
    <property type="match status" value="1"/>
</dbReference>
<evidence type="ECO:0000256" key="2">
    <source>
        <dbReference type="ARBA" id="ARBA00022679"/>
    </source>
</evidence>
<dbReference type="EMBL" id="JADQDK010000001">
    <property type="protein sequence ID" value="MBW0133430.1"/>
    <property type="molecule type" value="Genomic_DNA"/>
</dbReference>
<dbReference type="PANTHER" id="PTHR45947:SF3">
    <property type="entry name" value="SULFOQUINOVOSYL TRANSFERASE SQD2"/>
    <property type="match status" value="1"/>
</dbReference>
<dbReference type="InterPro" id="IPR001296">
    <property type="entry name" value="Glyco_trans_1"/>
</dbReference>
<keyword evidence="1" id="KW-0328">Glycosyltransferase</keyword>
<accession>A0ABS6UMF6</accession>
<organism evidence="5 6">
    <name type="scientific">Pseudonocardia abyssalis</name>
    <dbReference type="NCBI Taxonomy" id="2792008"/>
    <lineage>
        <taxon>Bacteria</taxon>
        <taxon>Bacillati</taxon>
        <taxon>Actinomycetota</taxon>
        <taxon>Actinomycetes</taxon>
        <taxon>Pseudonocardiales</taxon>
        <taxon>Pseudonocardiaceae</taxon>
        <taxon>Pseudonocardia</taxon>
    </lineage>
</organism>
<feature type="domain" description="Glycosyltransferase subfamily 4-like N-terminal" evidence="4">
    <location>
        <begin position="17"/>
        <end position="193"/>
    </location>
</feature>
<keyword evidence="6" id="KW-1185">Reference proteome</keyword>
<proteinExistence type="predicted"/>
<name>A0ABS6UMF6_9PSEU</name>
<feature type="domain" description="Glycosyl transferase family 1" evidence="3">
    <location>
        <begin position="210"/>
        <end position="364"/>
    </location>
</feature>
<protein>
    <submittedName>
        <fullName evidence="5">Glycosyltransferase</fullName>
    </submittedName>
</protein>
<comment type="caution">
    <text evidence="5">The sequence shown here is derived from an EMBL/GenBank/DDBJ whole genome shotgun (WGS) entry which is preliminary data.</text>
</comment>
<gene>
    <name evidence="5" type="ORF">I4I81_04050</name>
</gene>
<dbReference type="Proteomes" id="UP000694287">
    <property type="component" value="Unassembled WGS sequence"/>
</dbReference>
<evidence type="ECO:0000259" key="4">
    <source>
        <dbReference type="Pfam" id="PF13439"/>
    </source>
</evidence>
<reference evidence="5 6" key="1">
    <citation type="submission" date="2020-11" db="EMBL/GenBank/DDBJ databases">
        <title>Pseudonocardia abyssalis sp. nov. and Pseudonocardia oceani sp. nov., description and phylogenomic analysis of two novel actinomycetes isolated from the deep Southern Ocean.</title>
        <authorList>
            <person name="Parra J."/>
        </authorList>
    </citation>
    <scope>NUCLEOTIDE SEQUENCE [LARGE SCALE GENOMIC DNA]</scope>
    <source>
        <strain evidence="5 6">KRD-168</strain>
    </source>
</reference>
<keyword evidence="2" id="KW-0808">Transferase</keyword>
<evidence type="ECO:0000256" key="1">
    <source>
        <dbReference type="ARBA" id="ARBA00022676"/>
    </source>
</evidence>
<dbReference type="PANTHER" id="PTHR45947">
    <property type="entry name" value="SULFOQUINOVOSYL TRANSFERASE SQD2"/>
    <property type="match status" value="1"/>
</dbReference>
<evidence type="ECO:0000259" key="3">
    <source>
        <dbReference type="Pfam" id="PF00534"/>
    </source>
</evidence>
<dbReference type="Pfam" id="PF00534">
    <property type="entry name" value="Glycos_transf_1"/>
    <property type="match status" value="1"/>
</dbReference>
<evidence type="ECO:0000313" key="5">
    <source>
        <dbReference type="EMBL" id="MBW0133430.1"/>
    </source>
</evidence>
<dbReference type="InterPro" id="IPR050194">
    <property type="entry name" value="Glycosyltransferase_grp1"/>
</dbReference>
<evidence type="ECO:0000313" key="6">
    <source>
        <dbReference type="Proteomes" id="UP000694287"/>
    </source>
</evidence>
<dbReference type="RefSeq" id="WP_218615824.1">
    <property type="nucleotide sequence ID" value="NZ_JADQDK010000001.1"/>
</dbReference>